<name>A0A495X9W2_9PSEU</name>
<dbReference type="EMBL" id="RBXR01000001">
    <property type="protein sequence ID" value="RKT69403.1"/>
    <property type="molecule type" value="Genomic_DNA"/>
</dbReference>
<comment type="caution">
    <text evidence="2">The sequence shown here is derived from an EMBL/GenBank/DDBJ whole genome shotgun (WGS) entry which is preliminary data.</text>
</comment>
<accession>A0A495X9W2</accession>
<dbReference type="Pfam" id="PF05076">
    <property type="entry name" value="SUFU"/>
    <property type="match status" value="1"/>
</dbReference>
<evidence type="ECO:0000313" key="3">
    <source>
        <dbReference type="Proteomes" id="UP000272729"/>
    </source>
</evidence>
<reference evidence="2 3" key="1">
    <citation type="submission" date="2018-10" db="EMBL/GenBank/DDBJ databases">
        <title>Sequencing the genomes of 1000 actinobacteria strains.</title>
        <authorList>
            <person name="Klenk H.-P."/>
        </authorList>
    </citation>
    <scope>NUCLEOTIDE SEQUENCE [LARGE SCALE GENOMIC DNA]</scope>
    <source>
        <strain evidence="2 3">DSM 43911</strain>
    </source>
</reference>
<sequence>MRFGKRKHRDGSRDAVKRHLENHLGAVTSLSTIEVAGKATIDLHEHRDAPGTGQTTLVTNGLASFAREHAFAGEEGLAQELVMVLRTEYVTEAMLDFFARVADLYTSQHGLLDWGVPLKLGSPVPGSDDLSFLYPTPAAVFEESFQFVEQPNALTVFCLLVPLRDEEVDAVVRLGIEGFDEEMGRLDPDIGDLRRPGIPFRTG</sequence>
<keyword evidence="3" id="KW-1185">Reference proteome</keyword>
<organism evidence="2 3">
    <name type="scientific">Saccharothrix variisporea</name>
    <dbReference type="NCBI Taxonomy" id="543527"/>
    <lineage>
        <taxon>Bacteria</taxon>
        <taxon>Bacillati</taxon>
        <taxon>Actinomycetota</taxon>
        <taxon>Actinomycetes</taxon>
        <taxon>Pseudonocardiales</taxon>
        <taxon>Pseudonocardiaceae</taxon>
        <taxon>Saccharothrix</taxon>
    </lineage>
</organism>
<dbReference type="AlphaFoldDB" id="A0A495X9W2"/>
<dbReference type="RefSeq" id="WP_170199348.1">
    <property type="nucleotide sequence ID" value="NZ_JBIUBA010000002.1"/>
</dbReference>
<evidence type="ECO:0000259" key="1">
    <source>
        <dbReference type="Pfam" id="PF05076"/>
    </source>
</evidence>
<protein>
    <submittedName>
        <fullName evidence="2">Suppressor of fused protein SUFU</fullName>
    </submittedName>
</protein>
<feature type="domain" description="Suppressor of fused-like" evidence="1">
    <location>
        <begin position="39"/>
        <end position="196"/>
    </location>
</feature>
<evidence type="ECO:0000313" key="2">
    <source>
        <dbReference type="EMBL" id="RKT69403.1"/>
    </source>
</evidence>
<dbReference type="InterPro" id="IPR020941">
    <property type="entry name" value="SUFU-like_domain"/>
</dbReference>
<dbReference type="Proteomes" id="UP000272729">
    <property type="component" value="Unassembled WGS sequence"/>
</dbReference>
<gene>
    <name evidence="2" type="ORF">DFJ66_2624</name>
</gene>
<proteinExistence type="predicted"/>